<evidence type="ECO:0000313" key="1">
    <source>
        <dbReference type="EMBL" id="WDU90640.1"/>
    </source>
</evidence>
<dbReference type="Proteomes" id="UP001223683">
    <property type="component" value="Chromosome"/>
</dbReference>
<dbReference type="RefSeq" id="WP_012849876.1">
    <property type="nucleotide sequence ID" value="NC_013508.1"/>
</dbReference>
<accession>A0AAQ3C0V3</accession>
<evidence type="ECO:0000313" key="2">
    <source>
        <dbReference type="Proteomes" id="UP001223683"/>
    </source>
</evidence>
<protein>
    <submittedName>
        <fullName evidence="1">Uncharacterized protein</fullName>
    </submittedName>
</protein>
<organism evidence="1 2">
    <name type="scientific">Edwardsiella piscicida</name>
    <dbReference type="NCBI Taxonomy" id="1263550"/>
    <lineage>
        <taxon>Bacteria</taxon>
        <taxon>Pseudomonadati</taxon>
        <taxon>Pseudomonadota</taxon>
        <taxon>Gammaproteobacteria</taxon>
        <taxon>Enterobacterales</taxon>
        <taxon>Hafniaceae</taxon>
        <taxon>Edwardsiella</taxon>
    </lineage>
</organism>
<dbReference type="AlphaFoldDB" id="A0AAQ3C0V3"/>
<dbReference type="EMBL" id="CP118390">
    <property type="protein sequence ID" value="WDU90640.1"/>
    <property type="molecule type" value="Genomic_DNA"/>
</dbReference>
<proteinExistence type="predicted"/>
<reference evidence="1" key="1">
    <citation type="submission" date="2022-10" db="EMBL/GenBank/DDBJ databases">
        <title>Complete genome of Ep21-8.</title>
        <authorList>
            <person name="Kang Y.-R."/>
            <person name="Kim D.-H."/>
        </authorList>
    </citation>
    <scope>NUCLEOTIDE SEQUENCE</scope>
    <source>
        <strain evidence="1">Ep21-8</strain>
    </source>
</reference>
<dbReference type="GeneID" id="72529827"/>
<gene>
    <name evidence="1" type="ORF">PWJ79_14660</name>
</gene>
<sequence>MSGKSYFFVQSITLNGKRLDKGKIESTTYIEHVNMNGSLLILEIADESGSMRDENGVKSGGEVVALLGNPDLFQETFTILKAPVSNGRMRVCAIQKDMDKLKKPSPKAIFLADKPTLQSVKTLASGIPIEAGRVTGLCTYHLDAGEAPSGLLREIAKDHACLCYWSRGKLHLVPYSEAFQQPPVIMLESHNPKAEHTIAFYKWLDHDFASERQNVKRYSCYSMTEGWQYSTGNDDAPIEFVPNATLSQLNNRLKHIVPLLEVETAGDGALQAGMMVGIRINKMSNENVLDESAPPEILITRVVHHETPNNYMCTLELGVLRG</sequence>
<name>A0AAQ3C0V3_EDWPI</name>